<comment type="caution">
    <text evidence="1">The sequence shown here is derived from an EMBL/GenBank/DDBJ whole genome shotgun (WGS) entry which is preliminary data.</text>
</comment>
<reference evidence="1" key="1">
    <citation type="submission" date="2023-07" db="EMBL/GenBank/DDBJ databases">
        <title>Genomic Encyclopedia of Type Strains, Phase IV (KMG-IV): sequencing the most valuable type-strain genomes for metagenomic binning, comparative biology and taxonomic classification.</title>
        <authorList>
            <person name="Goeker M."/>
        </authorList>
    </citation>
    <scope>NUCLEOTIDE SEQUENCE</scope>
    <source>
        <strain evidence="1">DSM 19569</strain>
    </source>
</reference>
<accession>A0AAJ1TTV4</accession>
<evidence type="ECO:0000313" key="1">
    <source>
        <dbReference type="EMBL" id="MDQ0543257.1"/>
    </source>
</evidence>
<dbReference type="AlphaFoldDB" id="A0AAJ1TTV4"/>
<sequence>MMLDIQTALRGALRDLPILAAHGTGMSPDASSIYFPEGHADALDPEVALVIGNRGMGKSFWASALADPRSRRVIGSAYMGRARALRSKNLNVHFGFADAEGANGSVSRIQLESVPPNIPADVIWRAIVVRILNPNEAGLPKKFSQYVEWASENLEELQSMLRSADRQLFEEGRQTLVLFDQLEQLADDWPRIQTLTQGLLKTALAMRSYRSVKIKIFMRPDQSENRDLFRFPDAAKISGSGVRLRWRPLDLYGLLYFHIWRDEGGCDALQSLMQQLSLRINENLEAERIPTMLAYDEVAQRKLFEQFAGQFMGANAKRGRPYTWIPVHLADGRLEISPRTFLRVIKTAADLGNNRRTAIDYLGIQQGVRQASENRLTELSEDYPWVQEALAPLSGLLVPADPDEIVGRWIGSDVIPRILDRYSGMSAPLDLALSTGDQEPEIACYSLLNLLSEIGVFEERINGKVNVPDIFRVNAGIRRRGGITPEQRRLLGRVTN</sequence>
<protein>
    <submittedName>
        <fullName evidence="1">Uncharacterized protein</fullName>
    </submittedName>
</protein>
<dbReference type="EMBL" id="JAUSWL010000003">
    <property type="protein sequence ID" value="MDQ0543257.1"/>
    <property type="molecule type" value="Genomic_DNA"/>
</dbReference>
<organism evidence="1 2">
    <name type="scientific">Methylobacterium brachiatum</name>
    <dbReference type="NCBI Taxonomy" id="269660"/>
    <lineage>
        <taxon>Bacteria</taxon>
        <taxon>Pseudomonadati</taxon>
        <taxon>Pseudomonadota</taxon>
        <taxon>Alphaproteobacteria</taxon>
        <taxon>Hyphomicrobiales</taxon>
        <taxon>Methylobacteriaceae</taxon>
        <taxon>Methylobacterium</taxon>
    </lineage>
</organism>
<gene>
    <name evidence="1" type="ORF">QO001_002183</name>
</gene>
<evidence type="ECO:0000313" key="2">
    <source>
        <dbReference type="Proteomes" id="UP001223420"/>
    </source>
</evidence>
<proteinExistence type="predicted"/>
<name>A0AAJ1TTV4_9HYPH</name>
<dbReference type="Proteomes" id="UP001223420">
    <property type="component" value="Unassembled WGS sequence"/>
</dbReference>
<dbReference type="RefSeq" id="WP_230366073.1">
    <property type="nucleotide sequence ID" value="NZ_JAJALK010000004.1"/>
</dbReference>